<keyword evidence="4" id="KW-1185">Reference proteome</keyword>
<dbReference type="RefSeq" id="WP_185797895.1">
    <property type="nucleotide sequence ID" value="NZ_JACLQD010000003.1"/>
</dbReference>
<sequence>MTLALISDIHGNLAALEAVFGQLDRLGIGDVLCLGDVGGYYPELDACADLLRARRIPCLMGNHDNYLATNTPCPRSDSANRCLDYQRRTARPDTFAWLRSLPHRHDLKGLSAVHAGWIDPIDETFAPSDAYFAGMPGEAFASGHTHVQFVWRGKDALYCNPGSVGQPRDGDPRAAFAIWESGTFHLHRIDYDIDRTEEAMRKAGFDAYFFQNLRIGSRIGGKIDTPPHV</sequence>
<evidence type="ECO:0000256" key="1">
    <source>
        <dbReference type="ARBA" id="ARBA00008950"/>
    </source>
</evidence>
<comment type="similarity">
    <text evidence="1">Belongs to the metallophosphoesterase superfamily. YfcE family.</text>
</comment>
<accession>A0A842I8X5</accession>
<dbReference type="PANTHER" id="PTHR42850">
    <property type="entry name" value="METALLOPHOSPHOESTERASE"/>
    <property type="match status" value="1"/>
</dbReference>
<dbReference type="InterPro" id="IPR024654">
    <property type="entry name" value="Calcineurin-like_PHP_lpxH"/>
</dbReference>
<dbReference type="GO" id="GO:0016791">
    <property type="term" value="F:phosphatase activity"/>
    <property type="evidence" value="ECO:0007669"/>
    <property type="project" value="TreeGrafter"/>
</dbReference>
<evidence type="ECO:0000259" key="2">
    <source>
        <dbReference type="Pfam" id="PF12850"/>
    </source>
</evidence>
<dbReference type="GO" id="GO:0005737">
    <property type="term" value="C:cytoplasm"/>
    <property type="evidence" value="ECO:0007669"/>
    <property type="project" value="TreeGrafter"/>
</dbReference>
<dbReference type="PIRSF" id="PIRSF000883">
    <property type="entry name" value="Pesterase_MJ0912"/>
    <property type="match status" value="1"/>
</dbReference>
<dbReference type="SUPFAM" id="SSF56300">
    <property type="entry name" value="Metallo-dependent phosphatases"/>
    <property type="match status" value="1"/>
</dbReference>
<dbReference type="EMBL" id="JACLQD010000003">
    <property type="protein sequence ID" value="MBC2836290.1"/>
    <property type="molecule type" value="Genomic_DNA"/>
</dbReference>
<comment type="caution">
    <text evidence="3">The sequence shown here is derived from an EMBL/GenBank/DDBJ whole genome shotgun (WGS) entry which is preliminary data.</text>
</comment>
<dbReference type="Proteomes" id="UP000555411">
    <property type="component" value="Unassembled WGS sequence"/>
</dbReference>
<dbReference type="AlphaFoldDB" id="A0A842I8X5"/>
<organism evidence="3 4">
    <name type="scientific">Paragemmobacter straminiformis</name>
    <dbReference type="NCBI Taxonomy" id="2045119"/>
    <lineage>
        <taxon>Bacteria</taxon>
        <taxon>Pseudomonadati</taxon>
        <taxon>Pseudomonadota</taxon>
        <taxon>Alphaproteobacteria</taxon>
        <taxon>Rhodobacterales</taxon>
        <taxon>Paracoccaceae</taxon>
        <taxon>Paragemmobacter</taxon>
    </lineage>
</organism>
<reference evidence="3 4" key="1">
    <citation type="journal article" date="2017" name="Int. J. Syst. Evol. Microbiol.">
        <title>Gemmobacter straminiformis sp. nov., isolated from an artificial fountain.</title>
        <authorList>
            <person name="Kang J.Y."/>
            <person name="Kim M.J."/>
            <person name="Chun J."/>
            <person name="Son K.P."/>
            <person name="Jahng K.Y."/>
        </authorList>
    </citation>
    <scope>NUCLEOTIDE SEQUENCE [LARGE SCALE GENOMIC DNA]</scope>
    <source>
        <strain evidence="3 4">CAM-8</strain>
    </source>
</reference>
<dbReference type="InterPro" id="IPR029052">
    <property type="entry name" value="Metallo-depent_PP-like"/>
</dbReference>
<gene>
    <name evidence="3" type="ORF">H7F16_12295</name>
</gene>
<dbReference type="Gene3D" id="3.60.21.10">
    <property type="match status" value="1"/>
</dbReference>
<dbReference type="PANTHER" id="PTHR42850:SF2">
    <property type="entry name" value="BLL5683 PROTEIN"/>
    <property type="match status" value="1"/>
</dbReference>
<evidence type="ECO:0000313" key="3">
    <source>
        <dbReference type="EMBL" id="MBC2836290.1"/>
    </source>
</evidence>
<proteinExistence type="inferred from homology"/>
<protein>
    <submittedName>
        <fullName evidence="3">Metallophosphoesterase family protein</fullName>
    </submittedName>
</protein>
<evidence type="ECO:0000313" key="4">
    <source>
        <dbReference type="Proteomes" id="UP000555411"/>
    </source>
</evidence>
<dbReference type="Pfam" id="PF12850">
    <property type="entry name" value="Metallophos_2"/>
    <property type="match status" value="1"/>
</dbReference>
<name>A0A842I8X5_9RHOB</name>
<dbReference type="InterPro" id="IPR050126">
    <property type="entry name" value="Ap4A_hydrolase"/>
</dbReference>
<dbReference type="InterPro" id="IPR011152">
    <property type="entry name" value="Pesterase_MJ0912"/>
</dbReference>
<feature type="domain" description="Calcineurin-like phosphoesterase" evidence="2">
    <location>
        <begin position="1"/>
        <end position="178"/>
    </location>
</feature>